<keyword evidence="4" id="KW-1185">Reference proteome</keyword>
<dbReference type="Pfam" id="PF23759">
    <property type="entry name" value="GBD_T9SS_assoc"/>
    <property type="match status" value="5"/>
</dbReference>
<evidence type="ECO:0000259" key="2">
    <source>
        <dbReference type="PROSITE" id="PS50853"/>
    </source>
</evidence>
<dbReference type="InterPro" id="IPR013783">
    <property type="entry name" value="Ig-like_fold"/>
</dbReference>
<name>A0A1N7PIW4_9FLAO</name>
<keyword evidence="1" id="KW-0732">Signal</keyword>
<evidence type="ECO:0000313" key="3">
    <source>
        <dbReference type="EMBL" id="SIT10496.1"/>
    </source>
</evidence>
<dbReference type="Gene3D" id="2.60.120.380">
    <property type="match status" value="4"/>
</dbReference>
<feature type="domain" description="Fibronectin type-III" evidence="2">
    <location>
        <begin position="845"/>
        <end position="938"/>
    </location>
</feature>
<dbReference type="Proteomes" id="UP000186744">
    <property type="component" value="Unassembled WGS sequence"/>
</dbReference>
<sequence>MCLMSLGIGASAQIQVNDGFEGSSALPSGWSYSALPSSATQNASIGMWTNGTACAGTNMVYRNIYSGVTAQNVIYSTTYSNGLALDYSFQYAAKGFGTSGAIKGGVSAEYSIDGGTTWVPLMTPVVLNNPNSSPVPCTTVSGTLPAGAVPAGANFKFKLTGSFTSPADFYIGFDEVKLNQPVVDVPGCTTLTAPTNAATGISRTPVLKWNGAAGASSYTINVGTTPGGSDVINNLNVGNVLTYTIPTATPLNYSTTYYVKIIPANSFGNATACTETSFTTSVIGCPSVSLPASNATNTVITPTISWTAVSGATGYRLTVGTTAGGTEILNNVDLGDVLTYTFPSNLNYNTTYHYTVNSYQGSNSTSASCTVRKFTTKYAPPANDDCANAIPLGVNPDMSSCTIKGTGNTLGGTLSSGMPTCSGFSGAPDDDVWYSFVATGAAHTVSLSNVVSTGASSTTDMYFQVLSGTCGNFTNLICNDPDSATISELTPGQTYYVRVYTFDSGAGYTASFDICIGTLPAAPANNECSTAVPLTVSATSLCTNPVAGTTLGATDSGVAIAPCTGTADDDVWYSFVATSASHVVALTDVVSVGTTSSTSLYLQVLGGACGSMTSVLCDTSYGSPAVLTGLTAGSTYYVRVYNSSTGPGNANTFNICVTTPVPPSNDDCAGAIALTVNPTTNCAVVTAGTTHSATNSNVPISPCTGTADDDVWYTFTATNPSHIITLSNIVSTGSSSSTSLYMQVMSGACGTLTSVKCTTASVTMAEGLTVGQTYYIRLYNSNGSGYSNSFNICVGTPPPPPANDDCANAVPLTVNPTLTCTTVTAGTTTSATNSNVSTGSCSGTPDDDVWYTFTATGASHVVKLSDIVSTGINSSTSLYLQVFSGACGTLTSVKCSTSGTAVVEGLTAGQTYYIRVYNSNGSGYSNNFKICVGTTPPPPVNDDCAGAIALTPGANFNANAIIASNTSASTNGTSSCVTTASNNVNNVWFTVVVPPSGSVTVETGAAPGSSFNDSIMEVYSGTCGSFISLGCNDDIVTTTNIFSKVSVTGQTPGSVIYVSVWRYGSKPDGDFKISAYDASLATSETSVVKNEIKVYPNPFTDVLNISDISKIQSVSVVDLAGRVVKTINTPSSVLQLGDLKQGMYLVILNMKDGSRQIIKSIKK</sequence>
<dbReference type="SMART" id="SM00060">
    <property type="entry name" value="FN3"/>
    <property type="match status" value="4"/>
</dbReference>
<dbReference type="InterPro" id="IPR003961">
    <property type="entry name" value="FN3_dom"/>
</dbReference>
<dbReference type="NCBIfam" id="TIGR04183">
    <property type="entry name" value="Por_Secre_tail"/>
    <property type="match status" value="1"/>
</dbReference>
<dbReference type="InterPro" id="IPR056600">
    <property type="entry name" value="GBD_T9SS_assoc"/>
</dbReference>
<dbReference type="STRING" id="373668.SAMN05421786_105227"/>
<protein>
    <submittedName>
        <fullName evidence="3">Por secretion system C-terminal sorting domain-containing protein</fullName>
    </submittedName>
</protein>
<dbReference type="AlphaFoldDB" id="A0A1N7PIW4"/>
<dbReference type="SUPFAM" id="SSF49265">
    <property type="entry name" value="Fibronectin type III"/>
    <property type="match status" value="1"/>
</dbReference>
<dbReference type="Gene3D" id="2.60.40.10">
    <property type="entry name" value="Immunoglobulins"/>
    <property type="match status" value="2"/>
</dbReference>
<evidence type="ECO:0000313" key="4">
    <source>
        <dbReference type="Proteomes" id="UP000186744"/>
    </source>
</evidence>
<proteinExistence type="predicted"/>
<dbReference type="Pfam" id="PF18962">
    <property type="entry name" value="Por_Secre_tail"/>
    <property type="match status" value="1"/>
</dbReference>
<reference evidence="4" key="1">
    <citation type="submission" date="2017-01" db="EMBL/GenBank/DDBJ databases">
        <authorList>
            <person name="Varghese N."/>
            <person name="Submissions S."/>
        </authorList>
    </citation>
    <scope>NUCLEOTIDE SEQUENCE [LARGE SCALE GENOMIC DNA]</scope>
    <source>
        <strain evidence="4">DSM 18017</strain>
    </source>
</reference>
<accession>A0A1N7PIW4</accession>
<dbReference type="InterPro" id="IPR026444">
    <property type="entry name" value="Secre_tail"/>
</dbReference>
<dbReference type="EMBL" id="FTOL01000005">
    <property type="protein sequence ID" value="SIT10496.1"/>
    <property type="molecule type" value="Genomic_DNA"/>
</dbReference>
<evidence type="ECO:0000256" key="1">
    <source>
        <dbReference type="ARBA" id="ARBA00022729"/>
    </source>
</evidence>
<dbReference type="PROSITE" id="PS50853">
    <property type="entry name" value="FN3"/>
    <property type="match status" value="1"/>
</dbReference>
<organism evidence="3 4">
    <name type="scientific">Chryseobacterium ureilyticum</name>
    <dbReference type="NCBI Taxonomy" id="373668"/>
    <lineage>
        <taxon>Bacteria</taxon>
        <taxon>Pseudomonadati</taxon>
        <taxon>Bacteroidota</taxon>
        <taxon>Flavobacteriia</taxon>
        <taxon>Flavobacteriales</taxon>
        <taxon>Weeksellaceae</taxon>
        <taxon>Chryseobacterium group</taxon>
        <taxon>Chryseobacterium</taxon>
    </lineage>
</organism>
<dbReference type="InterPro" id="IPR036116">
    <property type="entry name" value="FN3_sf"/>
</dbReference>
<gene>
    <name evidence="3" type="ORF">SAMN05421786_105227</name>
</gene>